<dbReference type="EMBL" id="BJXA01000015">
    <property type="protein sequence ID" value="GEM38298.1"/>
    <property type="molecule type" value="Genomic_DNA"/>
</dbReference>
<dbReference type="Pfam" id="PF09000">
    <property type="entry name" value="Cytotoxic"/>
    <property type="match status" value="1"/>
</dbReference>
<sequence length="498" mass="51195">MSRPATFNRAAAGALAVIAGSVAIGFIGLAAPTASAVPCAEWQQMHPGWPCVDTPSLPPTPPPGPPTTPPALPTPAMPGQPPSGNGGGSRAGALTPPPLPPGNQTPIVPVPGAIEPVLPGNTPPTSHSVPSQAPTADSRVPTPDMAPPPSPIPPPGPTSNAPIPAGVAPAHPPREGEPEPALVEEDRRRPAILLLGVTAFLAGGTSTTRARGRLGATTATLAPTASATAGTANPRIVPVAMATPRQPPQQENKPAQPHTPPPDTESLRPAQPHLDEPPATSNGGGDYGDGGTSGASPDPSAELGAPATPGSGDHSADQPPADNKPDEDPQKSGTNTMAAFFVLAIPFVAGAIAAIASLPLWAIILGVVLAVGALWALLYPDQFQKMIEDAARAAGVGLDRLKELMDKWFSENKPEDQPERKENPPGPGESPVWKDAKPYKGKTKTNGENGKSREYYEWDYTHNDIEVYDSKGNHLGSKDPVTGEMYKNPVPGRKIKVG</sequence>
<name>A0A511MDX4_9NOCA</name>
<feature type="region of interest" description="Disordered" evidence="1">
    <location>
        <begin position="470"/>
        <end position="498"/>
    </location>
</feature>
<keyword evidence="2" id="KW-1133">Transmembrane helix</keyword>
<evidence type="ECO:0000313" key="5">
    <source>
        <dbReference type="Proteomes" id="UP000321424"/>
    </source>
</evidence>
<feature type="transmembrane region" description="Helical" evidence="2">
    <location>
        <begin position="337"/>
        <end position="355"/>
    </location>
</feature>
<dbReference type="GO" id="GO:0043022">
    <property type="term" value="F:ribosome binding"/>
    <property type="evidence" value="ECO:0007669"/>
    <property type="project" value="InterPro"/>
</dbReference>
<dbReference type="Gene3D" id="3.10.380.10">
    <property type="entry name" value="Colicin E3-like ribonuclease domain"/>
    <property type="match status" value="1"/>
</dbReference>
<evidence type="ECO:0000256" key="2">
    <source>
        <dbReference type="SAM" id="Phobius"/>
    </source>
</evidence>
<gene>
    <name evidence="4" type="ORF">NN4_28170</name>
</gene>
<dbReference type="Proteomes" id="UP000321424">
    <property type="component" value="Unassembled WGS sequence"/>
</dbReference>
<protein>
    <recommendedName>
        <fullName evidence="3">Colicin E3-like ribonuclease domain-containing protein</fullName>
    </recommendedName>
</protein>
<evidence type="ECO:0000259" key="3">
    <source>
        <dbReference type="Pfam" id="PF09000"/>
    </source>
</evidence>
<evidence type="ECO:0000313" key="4">
    <source>
        <dbReference type="EMBL" id="GEM38298.1"/>
    </source>
</evidence>
<dbReference type="GO" id="GO:0003723">
    <property type="term" value="F:RNA binding"/>
    <property type="evidence" value="ECO:0007669"/>
    <property type="project" value="InterPro"/>
</dbReference>
<evidence type="ECO:0000256" key="1">
    <source>
        <dbReference type="SAM" id="MobiDB-lite"/>
    </source>
</evidence>
<comment type="caution">
    <text evidence="4">The sequence shown here is derived from an EMBL/GenBank/DDBJ whole genome shotgun (WGS) entry which is preliminary data.</text>
</comment>
<feature type="transmembrane region" description="Helical" evidence="2">
    <location>
        <begin position="360"/>
        <end position="379"/>
    </location>
</feature>
<dbReference type="SUPFAM" id="SSF63840">
    <property type="entry name" value="Ribonuclease domain of colicin E3"/>
    <property type="match status" value="1"/>
</dbReference>
<feature type="region of interest" description="Disordered" evidence="1">
    <location>
        <begin position="244"/>
        <end position="332"/>
    </location>
</feature>
<reference evidence="4 5" key="1">
    <citation type="submission" date="2019-07" db="EMBL/GenBank/DDBJ databases">
        <title>Whole genome shotgun sequence of Nocardia ninae NBRC 108245.</title>
        <authorList>
            <person name="Hosoyama A."/>
            <person name="Uohara A."/>
            <person name="Ohji S."/>
            <person name="Ichikawa N."/>
        </authorList>
    </citation>
    <scope>NUCLEOTIDE SEQUENCE [LARGE SCALE GENOMIC DNA]</scope>
    <source>
        <strain evidence="4 5">NBRC 108245</strain>
    </source>
</reference>
<dbReference type="AlphaFoldDB" id="A0A511MDX4"/>
<feature type="compositionally biased region" description="Polar residues" evidence="1">
    <location>
        <begin position="123"/>
        <end position="135"/>
    </location>
</feature>
<feature type="region of interest" description="Disordered" evidence="1">
    <location>
        <begin position="50"/>
        <end position="187"/>
    </location>
</feature>
<dbReference type="GO" id="GO:0016788">
    <property type="term" value="F:hydrolase activity, acting on ester bonds"/>
    <property type="evidence" value="ECO:0007669"/>
    <property type="project" value="InterPro"/>
</dbReference>
<feature type="region of interest" description="Disordered" evidence="1">
    <location>
        <begin position="410"/>
        <end position="455"/>
    </location>
</feature>
<proteinExistence type="predicted"/>
<feature type="compositionally biased region" description="Basic and acidic residues" evidence="1">
    <location>
        <begin position="410"/>
        <end position="423"/>
    </location>
</feature>
<accession>A0A511MDX4</accession>
<feature type="compositionally biased region" description="Pro residues" evidence="1">
    <location>
        <begin position="144"/>
        <end position="157"/>
    </location>
</feature>
<feature type="compositionally biased region" description="Gly residues" evidence="1">
    <location>
        <begin position="282"/>
        <end position="293"/>
    </location>
</feature>
<feature type="domain" description="Colicin E3-like ribonuclease" evidence="3">
    <location>
        <begin position="439"/>
        <end position="496"/>
    </location>
</feature>
<keyword evidence="2" id="KW-0812">Transmembrane</keyword>
<keyword evidence="2" id="KW-0472">Membrane</keyword>
<dbReference type="InterPro" id="IPR036725">
    <property type="entry name" value="ColE3_ribonuclease_sf"/>
</dbReference>
<keyword evidence="5" id="KW-1185">Reference proteome</keyword>
<feature type="compositionally biased region" description="Pro residues" evidence="1">
    <location>
        <begin position="56"/>
        <end position="81"/>
    </location>
</feature>
<dbReference type="InterPro" id="IPR009105">
    <property type="entry name" value="Colicin_E3_ribonuclease"/>
</dbReference>
<organism evidence="4 5">
    <name type="scientific">Nocardia ninae NBRC 108245</name>
    <dbReference type="NCBI Taxonomy" id="1210091"/>
    <lineage>
        <taxon>Bacteria</taxon>
        <taxon>Bacillati</taxon>
        <taxon>Actinomycetota</taxon>
        <taxon>Actinomycetes</taxon>
        <taxon>Mycobacteriales</taxon>
        <taxon>Nocardiaceae</taxon>
        <taxon>Nocardia</taxon>
    </lineage>
</organism>